<feature type="transmembrane region" description="Helical" evidence="2">
    <location>
        <begin position="107"/>
        <end position="129"/>
    </location>
</feature>
<keyword evidence="2" id="KW-0812">Transmembrane</keyword>
<reference evidence="4" key="1">
    <citation type="journal article" date="2016" name="Nature">
        <title>The genome of the seagrass Zostera marina reveals angiosperm adaptation to the sea.</title>
        <authorList>
            <person name="Olsen J.L."/>
            <person name="Rouze P."/>
            <person name="Verhelst B."/>
            <person name="Lin Y.-C."/>
            <person name="Bayer T."/>
            <person name="Collen J."/>
            <person name="Dattolo E."/>
            <person name="De Paoli E."/>
            <person name="Dittami S."/>
            <person name="Maumus F."/>
            <person name="Michel G."/>
            <person name="Kersting A."/>
            <person name="Lauritano C."/>
            <person name="Lohaus R."/>
            <person name="Toepel M."/>
            <person name="Tonon T."/>
            <person name="Vanneste K."/>
            <person name="Amirebrahimi M."/>
            <person name="Brakel J."/>
            <person name="Bostroem C."/>
            <person name="Chovatia M."/>
            <person name="Grimwood J."/>
            <person name="Jenkins J.W."/>
            <person name="Jueterbock A."/>
            <person name="Mraz A."/>
            <person name="Stam W.T."/>
            <person name="Tice H."/>
            <person name="Bornberg-Bauer E."/>
            <person name="Green P.J."/>
            <person name="Pearson G.A."/>
            <person name="Procaccini G."/>
            <person name="Duarte C.M."/>
            <person name="Schmutz J."/>
            <person name="Reusch T.B.H."/>
            <person name="Van de Peer Y."/>
        </authorList>
    </citation>
    <scope>NUCLEOTIDE SEQUENCE [LARGE SCALE GENOMIC DNA]</scope>
    <source>
        <strain evidence="4">cv. Finnish</strain>
    </source>
</reference>
<feature type="transmembrane region" description="Helical" evidence="2">
    <location>
        <begin position="161"/>
        <end position="181"/>
    </location>
</feature>
<organism evidence="3 4">
    <name type="scientific">Zostera marina</name>
    <name type="common">Eelgrass</name>
    <dbReference type="NCBI Taxonomy" id="29655"/>
    <lineage>
        <taxon>Eukaryota</taxon>
        <taxon>Viridiplantae</taxon>
        <taxon>Streptophyta</taxon>
        <taxon>Embryophyta</taxon>
        <taxon>Tracheophyta</taxon>
        <taxon>Spermatophyta</taxon>
        <taxon>Magnoliopsida</taxon>
        <taxon>Liliopsida</taxon>
        <taxon>Zosteraceae</taxon>
        <taxon>Zostera</taxon>
    </lineage>
</organism>
<proteinExistence type="predicted"/>
<dbReference type="Proteomes" id="UP000036987">
    <property type="component" value="Unassembled WGS sequence"/>
</dbReference>
<dbReference type="PANTHER" id="PTHR34370:SF2">
    <property type="entry name" value="GAG-POL POLYPROTEIN_RETROTRANSPOSON"/>
    <property type="match status" value="1"/>
</dbReference>
<feature type="region of interest" description="Disordered" evidence="1">
    <location>
        <begin position="64"/>
        <end position="90"/>
    </location>
</feature>
<dbReference type="OrthoDB" id="2020192at2759"/>
<dbReference type="PANTHER" id="PTHR34370">
    <property type="entry name" value="OS04G0600100 PROTEIN"/>
    <property type="match status" value="1"/>
</dbReference>
<evidence type="ECO:0000313" key="3">
    <source>
        <dbReference type="EMBL" id="KMZ69346.1"/>
    </source>
</evidence>
<keyword evidence="2" id="KW-1133">Transmembrane helix</keyword>
<name>A0A0K9PK47_ZOSMR</name>
<dbReference type="EMBL" id="LFYR01000777">
    <property type="protein sequence ID" value="KMZ69346.1"/>
    <property type="molecule type" value="Genomic_DNA"/>
</dbReference>
<dbReference type="AlphaFoldDB" id="A0A0K9PK47"/>
<gene>
    <name evidence="3" type="ORF">ZOSMA_216G00160</name>
</gene>
<evidence type="ECO:0000256" key="2">
    <source>
        <dbReference type="SAM" id="Phobius"/>
    </source>
</evidence>
<keyword evidence="2" id="KW-0472">Membrane</keyword>
<sequence length="217" mass="23983">MIAPVVPVKPPPLIPHFWFESRSLPPFLFIPFNSSGSHRSRLSCRAAKRRSLCSLGENNDHEVKHIEDARNLSTDSDPSGKIEEPNTKVHTPNDFKQKLKQYGVAGVLSYGLLNTFYYLTAFIVVWFYVAPTPAGLGYVAAAERFIKIMAMVWAGSQVTKLLRIGGALALAPLVAKGLSWFTTKFKFESTGKAFGFIVGLCITFGISVFLVITLLWA</sequence>
<feature type="transmembrane region" description="Helical" evidence="2">
    <location>
        <begin position="193"/>
        <end position="216"/>
    </location>
</feature>
<protein>
    <submittedName>
        <fullName evidence="3">Uncharacterized protein</fullName>
    </submittedName>
</protein>
<accession>A0A0K9PK47</accession>
<evidence type="ECO:0000313" key="4">
    <source>
        <dbReference type="Proteomes" id="UP000036987"/>
    </source>
</evidence>
<comment type="caution">
    <text evidence="3">The sequence shown here is derived from an EMBL/GenBank/DDBJ whole genome shotgun (WGS) entry which is preliminary data.</text>
</comment>
<dbReference type="OMA" id="ENNDHEV"/>
<feature type="compositionally biased region" description="Basic and acidic residues" evidence="1">
    <location>
        <begin position="78"/>
        <end position="90"/>
    </location>
</feature>
<evidence type="ECO:0000256" key="1">
    <source>
        <dbReference type="SAM" id="MobiDB-lite"/>
    </source>
</evidence>
<keyword evidence="4" id="KW-1185">Reference proteome</keyword>